<name>A0A409XMA1_PSICY</name>
<gene>
    <name evidence="3" type="ORF">CVT25_000794</name>
</gene>
<evidence type="ECO:0000313" key="3">
    <source>
        <dbReference type="EMBL" id="PPQ91847.1"/>
    </source>
</evidence>
<comment type="caution">
    <text evidence="3">The sequence shown here is derived from an EMBL/GenBank/DDBJ whole genome shotgun (WGS) entry which is preliminary data.</text>
</comment>
<organism evidence="3 4">
    <name type="scientific">Psilocybe cyanescens</name>
    <dbReference type="NCBI Taxonomy" id="93625"/>
    <lineage>
        <taxon>Eukaryota</taxon>
        <taxon>Fungi</taxon>
        <taxon>Dikarya</taxon>
        <taxon>Basidiomycota</taxon>
        <taxon>Agaricomycotina</taxon>
        <taxon>Agaricomycetes</taxon>
        <taxon>Agaricomycetidae</taxon>
        <taxon>Agaricales</taxon>
        <taxon>Agaricineae</taxon>
        <taxon>Strophariaceae</taxon>
        <taxon>Psilocybe</taxon>
    </lineage>
</organism>
<feature type="compositionally biased region" description="Low complexity" evidence="1">
    <location>
        <begin position="141"/>
        <end position="150"/>
    </location>
</feature>
<keyword evidence="2" id="KW-1133">Transmembrane helix</keyword>
<feature type="region of interest" description="Disordered" evidence="1">
    <location>
        <begin position="141"/>
        <end position="190"/>
    </location>
</feature>
<evidence type="ECO:0000256" key="2">
    <source>
        <dbReference type="SAM" id="Phobius"/>
    </source>
</evidence>
<sequence>MHASRAEQRKQRLIEAEMEQVAEEAGAPHMTEEQGQLLMQPFATVNAEFAVLDGLRWTQTVLPKLQEPRPVPYSSPANADGNVNGTAHTTTNSNSNTFVVLTDADLASSSVDDPIRISYSSSSSRLPFALSMSCPSLSSHPLSAALTPPARQGRTVKRQIPTTTTTTKSEELVSHRDAPSPPSSTSSLGLGSVSISISTSSLTLTSTSTLPFPSSVTVTPPFSLAPTPAPTPAPTLASPAATFHLRSSRALDADAAPDSDAGIAFDDANAKSDEEDKDKDALSLSLLLPPSPPLAISIRAVAEGMQISSYNIDAIIRAYVYVCLFFAVSIVILIGCPGLCDVTVDGGAGAGARACQHGHGRGHGYGHEGVAIGAGEVTGIAGRGGAMTPTLTATMSRRDRLLIHLILLTPELTTAITTAAATARRCIHPL</sequence>
<keyword evidence="2" id="KW-0812">Transmembrane</keyword>
<feature type="compositionally biased region" description="Polar residues" evidence="1">
    <location>
        <begin position="75"/>
        <end position="88"/>
    </location>
</feature>
<dbReference type="Proteomes" id="UP000283269">
    <property type="component" value="Unassembled WGS sequence"/>
</dbReference>
<keyword evidence="4" id="KW-1185">Reference proteome</keyword>
<feature type="compositionally biased region" description="Basic and acidic residues" evidence="1">
    <location>
        <begin position="168"/>
        <end position="178"/>
    </location>
</feature>
<accession>A0A409XMA1</accession>
<dbReference type="EMBL" id="NHYD01001231">
    <property type="protein sequence ID" value="PPQ91847.1"/>
    <property type="molecule type" value="Genomic_DNA"/>
</dbReference>
<dbReference type="OrthoDB" id="2757916at2759"/>
<feature type="transmembrane region" description="Helical" evidence="2">
    <location>
        <begin position="314"/>
        <end position="335"/>
    </location>
</feature>
<reference evidence="3 4" key="1">
    <citation type="journal article" date="2018" name="Evol. Lett.">
        <title>Horizontal gene cluster transfer increased hallucinogenic mushroom diversity.</title>
        <authorList>
            <person name="Reynolds H.T."/>
            <person name="Vijayakumar V."/>
            <person name="Gluck-Thaler E."/>
            <person name="Korotkin H.B."/>
            <person name="Matheny P.B."/>
            <person name="Slot J.C."/>
        </authorList>
    </citation>
    <scope>NUCLEOTIDE SEQUENCE [LARGE SCALE GENOMIC DNA]</scope>
    <source>
        <strain evidence="3 4">2631</strain>
    </source>
</reference>
<proteinExistence type="predicted"/>
<evidence type="ECO:0000256" key="1">
    <source>
        <dbReference type="SAM" id="MobiDB-lite"/>
    </source>
</evidence>
<dbReference type="InParanoid" id="A0A409XMA1"/>
<dbReference type="AlphaFoldDB" id="A0A409XMA1"/>
<protein>
    <submittedName>
        <fullName evidence="3">Uncharacterized protein</fullName>
    </submittedName>
</protein>
<keyword evidence="2" id="KW-0472">Membrane</keyword>
<feature type="region of interest" description="Disordered" evidence="1">
    <location>
        <begin position="68"/>
        <end position="93"/>
    </location>
</feature>
<evidence type="ECO:0000313" key="4">
    <source>
        <dbReference type="Proteomes" id="UP000283269"/>
    </source>
</evidence>